<evidence type="ECO:0000313" key="2">
    <source>
        <dbReference type="EMBL" id="MDQ7910303.1"/>
    </source>
</evidence>
<evidence type="ECO:0000313" key="3">
    <source>
        <dbReference type="Proteomes" id="UP001230908"/>
    </source>
</evidence>
<dbReference type="Proteomes" id="UP001230908">
    <property type="component" value="Unassembled WGS sequence"/>
</dbReference>
<name>A0ABU0ZTD8_9ACTN</name>
<reference evidence="2 3" key="1">
    <citation type="submission" date="2023-08" db="EMBL/GenBank/DDBJ databases">
        <title>Phytohabitans sansha sp. nov., isolated from marine sediment.</title>
        <authorList>
            <person name="Zhao Y."/>
            <person name="Yi K."/>
        </authorList>
    </citation>
    <scope>NUCLEOTIDE SEQUENCE [LARGE SCALE GENOMIC DNA]</scope>
    <source>
        <strain evidence="2 3">ZYX-F-186</strain>
    </source>
</reference>
<evidence type="ECO:0000256" key="1">
    <source>
        <dbReference type="SAM" id="MobiDB-lite"/>
    </source>
</evidence>
<keyword evidence="3" id="KW-1185">Reference proteome</keyword>
<proteinExistence type="predicted"/>
<comment type="caution">
    <text evidence="2">The sequence shown here is derived from an EMBL/GenBank/DDBJ whole genome shotgun (WGS) entry which is preliminary data.</text>
</comment>
<sequence>MGTDGLVATLADLAAQRLPPAGPAQRPTGVRLSAPLRAHSRLPTSFGPAT</sequence>
<organism evidence="2 3">
    <name type="scientific">Phytohabitans maris</name>
    <dbReference type="NCBI Taxonomy" id="3071409"/>
    <lineage>
        <taxon>Bacteria</taxon>
        <taxon>Bacillati</taxon>
        <taxon>Actinomycetota</taxon>
        <taxon>Actinomycetes</taxon>
        <taxon>Micromonosporales</taxon>
        <taxon>Micromonosporaceae</taxon>
    </lineage>
</organism>
<protein>
    <submittedName>
        <fullName evidence="2">Uncharacterized protein</fullName>
    </submittedName>
</protein>
<accession>A0ABU0ZTD8</accession>
<gene>
    <name evidence="2" type="ORF">RB614_38000</name>
</gene>
<dbReference type="EMBL" id="JAVHUY010000054">
    <property type="protein sequence ID" value="MDQ7910303.1"/>
    <property type="molecule type" value="Genomic_DNA"/>
</dbReference>
<feature type="region of interest" description="Disordered" evidence="1">
    <location>
        <begin position="18"/>
        <end position="50"/>
    </location>
</feature>